<sequence length="159" mass="16969">MQARRDRDYATADDIRARLRAHGLEPDEIAAEIEAHGRTPTGAHTALGGSGISSASGGASASENVKLDGYKPTVERPEGLAFGPTDAAKNHKDGGTGGLLALNYSAIEPLPEGIGFTVTSSHFSATAQPLLALKRIQLEEEAREKEKIRQRNAQQRNRN</sequence>
<feature type="region of interest" description="Disordered" evidence="2">
    <location>
        <begin position="30"/>
        <end position="64"/>
    </location>
</feature>
<name>A0A0M0JEI2_9EUKA</name>
<evidence type="ECO:0000313" key="4">
    <source>
        <dbReference type="Proteomes" id="UP000037460"/>
    </source>
</evidence>
<dbReference type="EMBL" id="JWZX01003031">
    <property type="protein sequence ID" value="KOO24984.1"/>
    <property type="molecule type" value="Genomic_DNA"/>
</dbReference>
<evidence type="ECO:0000256" key="1">
    <source>
        <dbReference type="SAM" id="Coils"/>
    </source>
</evidence>
<evidence type="ECO:0000256" key="2">
    <source>
        <dbReference type="SAM" id="MobiDB-lite"/>
    </source>
</evidence>
<evidence type="ECO:0000313" key="3">
    <source>
        <dbReference type="EMBL" id="KOO24984.1"/>
    </source>
</evidence>
<dbReference type="AlphaFoldDB" id="A0A0M0JEI2"/>
<proteinExistence type="predicted"/>
<organism evidence="3 4">
    <name type="scientific">Chrysochromulina tobinii</name>
    <dbReference type="NCBI Taxonomy" id="1460289"/>
    <lineage>
        <taxon>Eukaryota</taxon>
        <taxon>Haptista</taxon>
        <taxon>Haptophyta</taxon>
        <taxon>Prymnesiophyceae</taxon>
        <taxon>Prymnesiales</taxon>
        <taxon>Chrysochromulinaceae</taxon>
        <taxon>Chrysochromulina</taxon>
    </lineage>
</organism>
<protein>
    <submittedName>
        <fullName evidence="3">Uncharacterized protein</fullName>
    </submittedName>
</protein>
<gene>
    <name evidence="3" type="ORF">Ctob_011683</name>
</gene>
<feature type="compositionally biased region" description="Low complexity" evidence="2">
    <location>
        <begin position="52"/>
        <end position="62"/>
    </location>
</feature>
<feature type="coiled-coil region" evidence="1">
    <location>
        <begin position="131"/>
        <end position="158"/>
    </location>
</feature>
<dbReference type="Proteomes" id="UP000037460">
    <property type="component" value="Unassembled WGS sequence"/>
</dbReference>
<keyword evidence="1" id="KW-0175">Coiled coil</keyword>
<accession>A0A0M0JEI2</accession>
<comment type="caution">
    <text evidence="3">The sequence shown here is derived from an EMBL/GenBank/DDBJ whole genome shotgun (WGS) entry which is preliminary data.</text>
</comment>
<keyword evidence="4" id="KW-1185">Reference proteome</keyword>
<reference evidence="4" key="1">
    <citation type="journal article" date="2015" name="PLoS Genet.">
        <title>Genome Sequence and Transcriptome Analyses of Chrysochromulina tobin: Metabolic Tools for Enhanced Algal Fitness in the Prominent Order Prymnesiales (Haptophyceae).</title>
        <authorList>
            <person name="Hovde B.T."/>
            <person name="Deodato C.R."/>
            <person name="Hunsperger H.M."/>
            <person name="Ryken S.A."/>
            <person name="Yost W."/>
            <person name="Jha R.K."/>
            <person name="Patterson J."/>
            <person name="Monnat R.J. Jr."/>
            <person name="Barlow S.B."/>
            <person name="Starkenburg S.R."/>
            <person name="Cattolico R.A."/>
        </authorList>
    </citation>
    <scope>NUCLEOTIDE SEQUENCE</scope>
    <source>
        <strain evidence="4">CCMP291</strain>
    </source>
</reference>